<evidence type="ECO:0000256" key="3">
    <source>
        <dbReference type="ARBA" id="ARBA00022840"/>
    </source>
</evidence>
<dbReference type="Gramene" id="CDP06786">
    <property type="protein sequence ID" value="CDP06786"/>
    <property type="gene ID" value="GSCOC_T00023754001"/>
</dbReference>
<dbReference type="PANTHER" id="PTHR45626">
    <property type="entry name" value="TRANSCRIPTION TERMINATION FACTOR 2-RELATED"/>
    <property type="match status" value="1"/>
</dbReference>
<evidence type="ECO:0000259" key="5">
    <source>
        <dbReference type="PROSITE" id="PS51192"/>
    </source>
</evidence>
<keyword evidence="7" id="KW-1185">Reference proteome</keyword>
<organism evidence="6 7">
    <name type="scientific">Coffea canephora</name>
    <name type="common">Robusta coffee</name>
    <dbReference type="NCBI Taxonomy" id="49390"/>
    <lineage>
        <taxon>Eukaryota</taxon>
        <taxon>Viridiplantae</taxon>
        <taxon>Streptophyta</taxon>
        <taxon>Embryophyta</taxon>
        <taxon>Tracheophyta</taxon>
        <taxon>Spermatophyta</taxon>
        <taxon>Magnoliopsida</taxon>
        <taxon>eudicotyledons</taxon>
        <taxon>Gunneridae</taxon>
        <taxon>Pentapetalae</taxon>
        <taxon>asterids</taxon>
        <taxon>lamiids</taxon>
        <taxon>Gentianales</taxon>
        <taxon>Rubiaceae</taxon>
        <taxon>Ixoroideae</taxon>
        <taxon>Gardenieae complex</taxon>
        <taxon>Bertiereae - Coffeeae clade</taxon>
        <taxon>Coffeeae</taxon>
        <taxon>Coffea</taxon>
    </lineage>
</organism>
<evidence type="ECO:0000256" key="2">
    <source>
        <dbReference type="ARBA" id="ARBA00022801"/>
    </source>
</evidence>
<keyword evidence="1" id="KW-0547">Nucleotide-binding</keyword>
<dbReference type="SUPFAM" id="SSF52540">
    <property type="entry name" value="P-loop containing nucleoside triphosphate hydrolases"/>
    <property type="match status" value="1"/>
</dbReference>
<dbReference type="GO" id="GO:0005524">
    <property type="term" value="F:ATP binding"/>
    <property type="evidence" value="ECO:0007669"/>
    <property type="project" value="UniProtKB-KW"/>
</dbReference>
<keyword evidence="4" id="KW-0472">Membrane</keyword>
<evidence type="ECO:0000256" key="1">
    <source>
        <dbReference type="ARBA" id="ARBA00022741"/>
    </source>
</evidence>
<keyword evidence="4" id="KW-1133">Transmembrane helix</keyword>
<dbReference type="STRING" id="49390.A0A068UE97"/>
<reference evidence="7" key="1">
    <citation type="journal article" date="2014" name="Science">
        <title>The coffee genome provides insight into the convergent evolution of caffeine biosynthesis.</title>
        <authorList>
            <person name="Denoeud F."/>
            <person name="Carretero-Paulet L."/>
            <person name="Dereeper A."/>
            <person name="Droc G."/>
            <person name="Guyot R."/>
            <person name="Pietrella M."/>
            <person name="Zheng C."/>
            <person name="Alberti A."/>
            <person name="Anthony F."/>
            <person name="Aprea G."/>
            <person name="Aury J.M."/>
            <person name="Bento P."/>
            <person name="Bernard M."/>
            <person name="Bocs S."/>
            <person name="Campa C."/>
            <person name="Cenci A."/>
            <person name="Combes M.C."/>
            <person name="Crouzillat D."/>
            <person name="Da Silva C."/>
            <person name="Daddiego L."/>
            <person name="De Bellis F."/>
            <person name="Dussert S."/>
            <person name="Garsmeur O."/>
            <person name="Gayraud T."/>
            <person name="Guignon V."/>
            <person name="Jahn K."/>
            <person name="Jamilloux V."/>
            <person name="Joet T."/>
            <person name="Labadie K."/>
            <person name="Lan T."/>
            <person name="Leclercq J."/>
            <person name="Lepelley M."/>
            <person name="Leroy T."/>
            <person name="Li L.T."/>
            <person name="Librado P."/>
            <person name="Lopez L."/>
            <person name="Munoz A."/>
            <person name="Noel B."/>
            <person name="Pallavicini A."/>
            <person name="Perrotta G."/>
            <person name="Poncet V."/>
            <person name="Pot D."/>
            <person name="Priyono X."/>
            <person name="Rigoreau M."/>
            <person name="Rouard M."/>
            <person name="Rozas J."/>
            <person name="Tranchant-Dubreuil C."/>
            <person name="VanBuren R."/>
            <person name="Zhang Q."/>
            <person name="Andrade A.C."/>
            <person name="Argout X."/>
            <person name="Bertrand B."/>
            <person name="de Kochko A."/>
            <person name="Graziosi G."/>
            <person name="Henry R.J."/>
            <person name="Jayarama X."/>
            <person name="Ming R."/>
            <person name="Nagai C."/>
            <person name="Rounsley S."/>
            <person name="Sankoff D."/>
            <person name="Giuliano G."/>
            <person name="Albert V.A."/>
            <person name="Wincker P."/>
            <person name="Lashermes P."/>
        </authorList>
    </citation>
    <scope>NUCLEOTIDE SEQUENCE [LARGE SCALE GENOMIC DNA]</scope>
    <source>
        <strain evidence="7">cv. DH200-94</strain>
    </source>
</reference>
<dbReference type="InterPro" id="IPR000330">
    <property type="entry name" value="SNF2_N"/>
</dbReference>
<dbReference type="Gene3D" id="3.40.50.10810">
    <property type="entry name" value="Tandem AAA-ATPase domain"/>
    <property type="match status" value="1"/>
</dbReference>
<dbReference type="InterPro" id="IPR014001">
    <property type="entry name" value="Helicase_ATP-bd"/>
</dbReference>
<evidence type="ECO:0000313" key="7">
    <source>
        <dbReference type="Proteomes" id="UP000295252"/>
    </source>
</evidence>
<dbReference type="SMART" id="SM00487">
    <property type="entry name" value="DEXDc"/>
    <property type="match status" value="1"/>
</dbReference>
<dbReference type="GO" id="GO:0005634">
    <property type="term" value="C:nucleus"/>
    <property type="evidence" value="ECO:0007669"/>
    <property type="project" value="TreeGrafter"/>
</dbReference>
<evidence type="ECO:0000313" key="6">
    <source>
        <dbReference type="EMBL" id="CDP06786.1"/>
    </source>
</evidence>
<dbReference type="AlphaFoldDB" id="A0A068UE97"/>
<dbReference type="InterPro" id="IPR050628">
    <property type="entry name" value="SNF2_RAD54_helicase_TF"/>
</dbReference>
<gene>
    <name evidence="6" type="ORF">GSCOC_T00023754001</name>
</gene>
<dbReference type="GO" id="GO:0008094">
    <property type="term" value="F:ATP-dependent activity, acting on DNA"/>
    <property type="evidence" value="ECO:0007669"/>
    <property type="project" value="TreeGrafter"/>
</dbReference>
<dbReference type="GO" id="GO:0016787">
    <property type="term" value="F:hydrolase activity"/>
    <property type="evidence" value="ECO:0007669"/>
    <property type="project" value="UniProtKB-KW"/>
</dbReference>
<dbReference type="GO" id="GO:0006281">
    <property type="term" value="P:DNA repair"/>
    <property type="evidence" value="ECO:0007669"/>
    <property type="project" value="TreeGrafter"/>
</dbReference>
<sequence>MLCLLGTLLGFAIADIPLIQKNMVVHSQIINDVSTNKDGTSKSSDIPVGFATRMKDHTNGAKAFHPCWSIVYVMNMRAPTIYVNIFSWEAATQFPIATQTARGGANAMGLGKTVMTIALILARQGRGTLRIKNQLPKVRVIQSTSRKRKRNLISNLLEKITKFSEFVCILNRHKDILSSSLNKNLLNEQDELETHSKPDSISVSVFFGGDRGSDPRVIAEHDVILTTYDVLTAACKNDGENSIFHRVDWYRVVLDEAHTIESSKTLGAQAAYKLSSYCRRCLTGTPLQNKLEDLYNLLCFLHVEPWCGQIFFLWQKLIQKPYESGDYRGIKLIKAIWRPLKLYYLQTEVIIISFYVITVSFYFFNSL</sequence>
<protein>
    <recommendedName>
        <fullName evidence="5">Helicase ATP-binding domain-containing protein</fullName>
    </recommendedName>
</protein>
<dbReference type="PROSITE" id="PS51192">
    <property type="entry name" value="HELICASE_ATP_BIND_1"/>
    <property type="match status" value="1"/>
</dbReference>
<keyword evidence="2" id="KW-0378">Hydrolase</keyword>
<proteinExistence type="predicted"/>
<dbReference type="InParanoid" id="A0A068UE97"/>
<dbReference type="Pfam" id="PF00176">
    <property type="entry name" value="SNF2-rel_dom"/>
    <property type="match status" value="1"/>
</dbReference>
<dbReference type="EMBL" id="HG739107">
    <property type="protein sequence ID" value="CDP06786.1"/>
    <property type="molecule type" value="Genomic_DNA"/>
</dbReference>
<dbReference type="PANTHER" id="PTHR45626:SF22">
    <property type="entry name" value="DNA REPAIR PROTEIN RAD5"/>
    <property type="match status" value="1"/>
</dbReference>
<dbReference type="CDD" id="cd18008">
    <property type="entry name" value="DEXDc_SHPRH-like"/>
    <property type="match status" value="1"/>
</dbReference>
<evidence type="ECO:0000256" key="4">
    <source>
        <dbReference type="SAM" id="Phobius"/>
    </source>
</evidence>
<dbReference type="OrthoDB" id="448448at2759"/>
<feature type="domain" description="Helicase ATP-binding" evidence="5">
    <location>
        <begin position="189"/>
        <end position="304"/>
    </location>
</feature>
<dbReference type="PhylomeDB" id="A0A068UE97"/>
<dbReference type="Proteomes" id="UP000295252">
    <property type="component" value="Chromosome IV"/>
</dbReference>
<keyword evidence="3" id="KW-0067">ATP-binding</keyword>
<dbReference type="InterPro" id="IPR027417">
    <property type="entry name" value="P-loop_NTPase"/>
</dbReference>
<name>A0A068UE97_COFCA</name>
<feature type="transmembrane region" description="Helical" evidence="4">
    <location>
        <begin position="342"/>
        <end position="364"/>
    </location>
</feature>
<dbReference type="InterPro" id="IPR038718">
    <property type="entry name" value="SNF2-like_sf"/>
</dbReference>
<keyword evidence="4" id="KW-0812">Transmembrane</keyword>
<accession>A0A068UE97</accession>